<feature type="compositionally biased region" description="Acidic residues" evidence="6">
    <location>
        <begin position="311"/>
        <end position="320"/>
    </location>
</feature>
<keyword evidence="3 5" id="KW-0863">Zinc-finger</keyword>
<evidence type="ECO:0000256" key="3">
    <source>
        <dbReference type="ARBA" id="ARBA00022771"/>
    </source>
</evidence>
<dbReference type="SUPFAM" id="SSF57863">
    <property type="entry name" value="ArfGap/RecO-like zinc finger"/>
    <property type="match status" value="1"/>
</dbReference>
<dbReference type="PANTHER" id="PTHR45686">
    <property type="entry name" value="ADP-RIBOSYLATION FACTOR GTPASE ACTIVATING PROTEIN 3, ISOFORM H-RELATED"/>
    <property type="match status" value="1"/>
</dbReference>
<evidence type="ECO:0000256" key="6">
    <source>
        <dbReference type="SAM" id="MobiDB-lite"/>
    </source>
</evidence>
<evidence type="ECO:0000259" key="7">
    <source>
        <dbReference type="PROSITE" id="PS50115"/>
    </source>
</evidence>
<feature type="compositionally biased region" description="Polar residues" evidence="6">
    <location>
        <begin position="209"/>
        <end position="229"/>
    </location>
</feature>
<evidence type="ECO:0000256" key="2">
    <source>
        <dbReference type="ARBA" id="ARBA00022723"/>
    </source>
</evidence>
<dbReference type="PROSITE" id="PS50115">
    <property type="entry name" value="ARFGAP"/>
    <property type="match status" value="1"/>
</dbReference>
<accession>A0ABR4P0Y2</accession>
<feature type="domain" description="Arf-GAP" evidence="7">
    <location>
        <begin position="14"/>
        <end position="123"/>
    </location>
</feature>
<feature type="compositionally biased region" description="Polar residues" evidence="6">
    <location>
        <begin position="183"/>
        <end position="192"/>
    </location>
</feature>
<keyword evidence="4" id="KW-0862">Zinc</keyword>
<feature type="compositionally biased region" description="Polar residues" evidence="6">
    <location>
        <begin position="323"/>
        <end position="337"/>
    </location>
</feature>
<evidence type="ECO:0000256" key="1">
    <source>
        <dbReference type="ARBA" id="ARBA00022468"/>
    </source>
</evidence>
<keyword evidence="2" id="KW-0479">Metal-binding</keyword>
<dbReference type="Pfam" id="PF01412">
    <property type="entry name" value="ArfGap"/>
    <property type="match status" value="1"/>
</dbReference>
<reference evidence="8 9" key="1">
    <citation type="submission" date="2024-05" db="EMBL/GenBank/DDBJ databases">
        <title>Long read based assembly of the Candida bracarensis genome reveals expanded adhesin content.</title>
        <authorList>
            <person name="Marcet-Houben M."/>
            <person name="Ksiezopolska E."/>
            <person name="Gabaldon T."/>
        </authorList>
    </citation>
    <scope>NUCLEOTIDE SEQUENCE [LARGE SCALE GENOMIC DNA]</scope>
    <source>
        <strain evidence="8 9">CBM6</strain>
    </source>
</reference>
<dbReference type="EMBL" id="JBEVYD010000002">
    <property type="protein sequence ID" value="KAL3235024.1"/>
    <property type="molecule type" value="Genomic_DNA"/>
</dbReference>
<protein>
    <submittedName>
        <fullName evidence="8">ADP-ribosylation factor GTPase-activating protein GLO3</fullName>
    </submittedName>
</protein>
<dbReference type="InterPro" id="IPR001164">
    <property type="entry name" value="ArfGAP_dom"/>
</dbReference>
<proteinExistence type="predicted"/>
<dbReference type="Gene3D" id="1.10.220.150">
    <property type="entry name" value="Arf GTPase activating protein"/>
    <property type="match status" value="1"/>
</dbReference>
<evidence type="ECO:0000256" key="4">
    <source>
        <dbReference type="ARBA" id="ARBA00022833"/>
    </source>
</evidence>
<dbReference type="CDD" id="cd08831">
    <property type="entry name" value="ArfGap_ArfGap2_3_like"/>
    <property type="match status" value="1"/>
</dbReference>
<evidence type="ECO:0000256" key="5">
    <source>
        <dbReference type="PROSITE-ProRule" id="PRU00288"/>
    </source>
</evidence>
<organism evidence="8 9">
    <name type="scientific">Nakaseomyces bracarensis</name>
    <dbReference type="NCBI Taxonomy" id="273131"/>
    <lineage>
        <taxon>Eukaryota</taxon>
        <taxon>Fungi</taxon>
        <taxon>Dikarya</taxon>
        <taxon>Ascomycota</taxon>
        <taxon>Saccharomycotina</taxon>
        <taxon>Saccharomycetes</taxon>
        <taxon>Saccharomycetales</taxon>
        <taxon>Saccharomycetaceae</taxon>
        <taxon>Nakaseomyces</taxon>
    </lineage>
</organism>
<dbReference type="InterPro" id="IPR037278">
    <property type="entry name" value="ARFGAP/RecO"/>
</dbReference>
<sequence>MDEGEVFVSDSVRQQVFTKLGARLENRVCFDCGNKNPTWTSVPFGVLLCIQCSAVHRNLGVHITFVKSSTLDKWTINNLRRFKYGGNHKAKEYFLKNNGKQYLNSSNVNAHSKYTSLVAKKYKAHLDKKVEKDMELYPAELVLDELNEEENSSDSNSVVSSKEGSVDDFFSNWEKPKVDPASNPLTPTLSPRNTQSSLTSSRNSSTANVSGKTGTPARKTSATGSSSILSGRRKPGSSLGSGAGAKKHSILSSSRKPTKLSAKKVDKSNAEDLFDQFEKEAEEEKEVELNTSNSYSKPAVTKKYMSSNFGGEEEEEEEEDNAKNSMYDNDNDSGFNNQAQTQAPVEELQPKFAKLGFGMTNNEANELAQQHKEAKRAASGPKYTGTVAAKYGGQKAISSDMLFGRGSYDEEASKEARQKLKTFDNATSISSSSYFGEEEETEEAMGGSNGYNGQRNYGGNNANSFIDFNSQAEDELQILKDVVEQGAEKLGNYLRDYLRR</sequence>
<dbReference type="InterPro" id="IPR038508">
    <property type="entry name" value="ArfGAP_dom_sf"/>
</dbReference>
<evidence type="ECO:0000313" key="9">
    <source>
        <dbReference type="Proteomes" id="UP001623330"/>
    </source>
</evidence>
<keyword evidence="1" id="KW-0343">GTPase activation</keyword>
<feature type="region of interest" description="Disordered" evidence="6">
    <location>
        <begin position="170"/>
        <end position="337"/>
    </location>
</feature>
<comment type="caution">
    <text evidence="8">The sequence shown here is derived from an EMBL/GenBank/DDBJ whole genome shotgun (WGS) entry which is preliminary data.</text>
</comment>
<dbReference type="SMART" id="SM00105">
    <property type="entry name" value="ArfGap"/>
    <property type="match status" value="1"/>
</dbReference>
<keyword evidence="9" id="KW-1185">Reference proteome</keyword>
<name>A0ABR4P0Y2_9SACH</name>
<feature type="compositionally biased region" description="Acidic residues" evidence="6">
    <location>
        <begin position="272"/>
        <end position="286"/>
    </location>
</feature>
<dbReference type="PRINTS" id="PR00405">
    <property type="entry name" value="REVINTRACTNG"/>
</dbReference>
<dbReference type="PANTHER" id="PTHR45686:SF4">
    <property type="entry name" value="ADP-RIBOSYLATION FACTOR GTPASE ACTIVATING PROTEIN 3, ISOFORM H"/>
    <property type="match status" value="1"/>
</dbReference>
<evidence type="ECO:0000313" key="8">
    <source>
        <dbReference type="EMBL" id="KAL3235024.1"/>
    </source>
</evidence>
<feature type="compositionally biased region" description="Low complexity" evidence="6">
    <location>
        <begin position="193"/>
        <end position="208"/>
    </location>
</feature>
<gene>
    <name evidence="8" type="ORF">RNJ44_02812</name>
</gene>
<feature type="region of interest" description="Disordered" evidence="6">
    <location>
        <begin position="431"/>
        <end position="456"/>
    </location>
</feature>
<dbReference type="Proteomes" id="UP001623330">
    <property type="component" value="Unassembled WGS sequence"/>
</dbReference>